<sequence length="126" mass="14363">MASPVTGQDFRSSSMASTIATLTLLDVFPMSPSQGNGVSRSDYINRLVSRLHDVCTSADTSLLRRAHSSIPRRAQDYLDMPDGNFDQRLYKYFETFLLTSQIVFFPCIGCDTLRCFQYFSRKLWIV</sequence>
<dbReference type="AlphaFoldDB" id="A0A8X6VN72"/>
<protein>
    <submittedName>
        <fullName evidence="1">Uncharacterized protein</fullName>
    </submittedName>
</protein>
<organism evidence="1 2">
    <name type="scientific">Trichonephila clavipes</name>
    <name type="common">Golden silk orbweaver</name>
    <name type="synonym">Nephila clavipes</name>
    <dbReference type="NCBI Taxonomy" id="2585209"/>
    <lineage>
        <taxon>Eukaryota</taxon>
        <taxon>Metazoa</taxon>
        <taxon>Ecdysozoa</taxon>
        <taxon>Arthropoda</taxon>
        <taxon>Chelicerata</taxon>
        <taxon>Arachnida</taxon>
        <taxon>Araneae</taxon>
        <taxon>Araneomorphae</taxon>
        <taxon>Entelegynae</taxon>
        <taxon>Araneoidea</taxon>
        <taxon>Nephilidae</taxon>
        <taxon>Trichonephila</taxon>
    </lineage>
</organism>
<dbReference type="Proteomes" id="UP000887159">
    <property type="component" value="Unassembled WGS sequence"/>
</dbReference>
<evidence type="ECO:0000313" key="2">
    <source>
        <dbReference type="Proteomes" id="UP000887159"/>
    </source>
</evidence>
<gene>
    <name evidence="1" type="ORF">TNCV_2145421</name>
</gene>
<comment type="caution">
    <text evidence="1">The sequence shown here is derived from an EMBL/GenBank/DDBJ whole genome shotgun (WGS) entry which is preliminary data.</text>
</comment>
<dbReference type="EMBL" id="BMAU01021354">
    <property type="protein sequence ID" value="GFY19849.1"/>
    <property type="molecule type" value="Genomic_DNA"/>
</dbReference>
<proteinExistence type="predicted"/>
<reference evidence="1" key="1">
    <citation type="submission" date="2020-08" db="EMBL/GenBank/DDBJ databases">
        <title>Multicomponent nature underlies the extraordinary mechanical properties of spider dragline silk.</title>
        <authorList>
            <person name="Kono N."/>
            <person name="Nakamura H."/>
            <person name="Mori M."/>
            <person name="Yoshida Y."/>
            <person name="Ohtoshi R."/>
            <person name="Malay A.D."/>
            <person name="Moran D.A.P."/>
            <person name="Tomita M."/>
            <person name="Numata K."/>
            <person name="Arakawa K."/>
        </authorList>
    </citation>
    <scope>NUCLEOTIDE SEQUENCE</scope>
</reference>
<evidence type="ECO:0000313" key="1">
    <source>
        <dbReference type="EMBL" id="GFY19849.1"/>
    </source>
</evidence>
<accession>A0A8X6VN72</accession>
<keyword evidence="2" id="KW-1185">Reference proteome</keyword>
<name>A0A8X6VN72_TRICX</name>